<comment type="subcellular location">
    <subcellularLocation>
        <location evidence="1">Cell membrane</location>
        <topology evidence="1">Multi-pass membrane protein</topology>
    </subcellularLocation>
</comment>
<feature type="transmembrane region" description="Helical" evidence="8">
    <location>
        <begin position="83"/>
        <end position="101"/>
    </location>
</feature>
<dbReference type="GO" id="GO:0140359">
    <property type="term" value="F:ABC-type transporter activity"/>
    <property type="evidence" value="ECO:0007669"/>
    <property type="project" value="InterPro"/>
</dbReference>
<feature type="transmembrane region" description="Helical" evidence="8">
    <location>
        <begin position="137"/>
        <end position="157"/>
    </location>
</feature>
<dbReference type="GO" id="GO:0005886">
    <property type="term" value="C:plasma membrane"/>
    <property type="evidence" value="ECO:0007669"/>
    <property type="project" value="UniProtKB-SubCell"/>
</dbReference>
<dbReference type="InterPro" id="IPR013525">
    <property type="entry name" value="ABC2_TM"/>
</dbReference>
<reference evidence="10 11" key="1">
    <citation type="submission" date="2019-03" db="EMBL/GenBank/DDBJ databases">
        <title>Genomic Encyclopedia of Type Strains, Phase IV (KMG-IV): sequencing the most valuable type-strain genomes for metagenomic binning, comparative biology and taxonomic classification.</title>
        <authorList>
            <person name="Goeker M."/>
        </authorList>
    </citation>
    <scope>NUCLEOTIDE SEQUENCE [LARGE SCALE GENOMIC DNA]</scope>
    <source>
        <strain evidence="10 11">DSM 45765</strain>
    </source>
</reference>
<evidence type="ECO:0000313" key="10">
    <source>
        <dbReference type="EMBL" id="TCP57007.1"/>
    </source>
</evidence>
<evidence type="ECO:0000256" key="7">
    <source>
        <dbReference type="ARBA" id="ARBA00023136"/>
    </source>
</evidence>
<evidence type="ECO:0000256" key="4">
    <source>
        <dbReference type="ARBA" id="ARBA00022475"/>
    </source>
</evidence>
<evidence type="ECO:0000256" key="3">
    <source>
        <dbReference type="ARBA" id="ARBA00022448"/>
    </source>
</evidence>
<dbReference type="PANTHER" id="PTHR30413:SF10">
    <property type="entry name" value="CAPSULE POLYSACCHARIDE EXPORT INNER-MEMBRANE PROTEIN CTRC"/>
    <property type="match status" value="1"/>
</dbReference>
<evidence type="ECO:0000256" key="1">
    <source>
        <dbReference type="ARBA" id="ARBA00004651"/>
    </source>
</evidence>
<keyword evidence="5 8" id="KW-0812">Transmembrane</keyword>
<name>A0A4R2R4S3_9PSEU</name>
<evidence type="ECO:0000256" key="6">
    <source>
        <dbReference type="ARBA" id="ARBA00022989"/>
    </source>
</evidence>
<keyword evidence="4" id="KW-1003">Cell membrane</keyword>
<evidence type="ECO:0000256" key="8">
    <source>
        <dbReference type="SAM" id="Phobius"/>
    </source>
</evidence>
<dbReference type="AlphaFoldDB" id="A0A4R2R4S3"/>
<dbReference type="OrthoDB" id="9796017at2"/>
<keyword evidence="7 8" id="KW-0472">Membrane</keyword>
<dbReference type="Pfam" id="PF01061">
    <property type="entry name" value="ABC2_membrane"/>
    <property type="match status" value="1"/>
</dbReference>
<comment type="similarity">
    <text evidence="2">Belongs to the ABC-2 integral membrane protein family.</text>
</comment>
<evidence type="ECO:0000259" key="9">
    <source>
        <dbReference type="Pfam" id="PF01061"/>
    </source>
</evidence>
<sequence>MAEQQTPLPPDIASSRSWTRAFADIREGLHRRELWSHLGWQDIKQKYRRSVLGPLWITIATGAMVLGLGLIYSTLFGQEVKYFLPYLTTGFIIWQFILNCVTEGSETFISNEGVMKHLPAPLTVYVLRTLWRQCLMLAHNAIIYLIILAIFFADLLPEYTMAADGDSPVMPGLNWEVLLFIPAFLLLLVNAAWVVLLFGVVSTRFRDIPQLINSLITLAFYLTPIVWSPDLLASGGRGFSHFVVQFNPLYHFVNIVRAPLIGQQVEWLNWVVVIGFALVGWTVALFVMRNYRARVSYWV</sequence>
<proteinExistence type="inferred from homology"/>
<evidence type="ECO:0000256" key="2">
    <source>
        <dbReference type="ARBA" id="ARBA00007783"/>
    </source>
</evidence>
<keyword evidence="3" id="KW-0813">Transport</keyword>
<evidence type="ECO:0000313" key="11">
    <source>
        <dbReference type="Proteomes" id="UP000294911"/>
    </source>
</evidence>
<organism evidence="10 11">
    <name type="scientific">Tamaricihabitans halophyticus</name>
    <dbReference type="NCBI Taxonomy" id="1262583"/>
    <lineage>
        <taxon>Bacteria</taxon>
        <taxon>Bacillati</taxon>
        <taxon>Actinomycetota</taxon>
        <taxon>Actinomycetes</taxon>
        <taxon>Pseudonocardiales</taxon>
        <taxon>Pseudonocardiaceae</taxon>
        <taxon>Tamaricihabitans</taxon>
    </lineage>
</organism>
<feature type="transmembrane region" description="Helical" evidence="8">
    <location>
        <begin position="208"/>
        <end position="227"/>
    </location>
</feature>
<keyword evidence="6 8" id="KW-1133">Transmembrane helix</keyword>
<keyword evidence="11" id="KW-1185">Reference proteome</keyword>
<protein>
    <submittedName>
        <fullName evidence="10">ABC-2 type transport system permease protein</fullName>
    </submittedName>
</protein>
<feature type="transmembrane region" description="Helical" evidence="8">
    <location>
        <begin position="51"/>
        <end position="71"/>
    </location>
</feature>
<dbReference type="EMBL" id="SLXQ01000001">
    <property type="protein sequence ID" value="TCP57007.1"/>
    <property type="molecule type" value="Genomic_DNA"/>
</dbReference>
<evidence type="ECO:0000256" key="5">
    <source>
        <dbReference type="ARBA" id="ARBA00022692"/>
    </source>
</evidence>
<feature type="domain" description="ABC-2 type transporter transmembrane" evidence="9">
    <location>
        <begin position="35"/>
        <end position="258"/>
    </location>
</feature>
<feature type="transmembrane region" description="Helical" evidence="8">
    <location>
        <begin position="267"/>
        <end position="288"/>
    </location>
</feature>
<dbReference type="GO" id="GO:0015920">
    <property type="term" value="P:lipopolysaccharide transport"/>
    <property type="evidence" value="ECO:0007669"/>
    <property type="project" value="TreeGrafter"/>
</dbReference>
<comment type="caution">
    <text evidence="10">The sequence shown here is derived from an EMBL/GenBank/DDBJ whole genome shotgun (WGS) entry which is preliminary data.</text>
</comment>
<accession>A0A4R2R4S3</accession>
<dbReference type="PANTHER" id="PTHR30413">
    <property type="entry name" value="INNER MEMBRANE TRANSPORT PERMEASE"/>
    <property type="match status" value="1"/>
</dbReference>
<gene>
    <name evidence="10" type="ORF">EV191_101959</name>
</gene>
<dbReference type="Proteomes" id="UP000294911">
    <property type="component" value="Unassembled WGS sequence"/>
</dbReference>
<feature type="transmembrane region" description="Helical" evidence="8">
    <location>
        <begin position="177"/>
        <end position="201"/>
    </location>
</feature>
<dbReference type="RefSeq" id="WP_132875535.1">
    <property type="nucleotide sequence ID" value="NZ_SLXQ01000001.1"/>
</dbReference>